<evidence type="ECO:0000256" key="1">
    <source>
        <dbReference type="SAM" id="Coils"/>
    </source>
</evidence>
<evidence type="ECO:0000256" key="3">
    <source>
        <dbReference type="SAM" id="Phobius"/>
    </source>
</evidence>
<evidence type="ECO:0000313" key="4">
    <source>
        <dbReference type="EMBL" id="OQS03734.1"/>
    </source>
</evidence>
<dbReference type="AlphaFoldDB" id="A0A1W0A0F0"/>
<name>A0A1W0A0F0_9STRA</name>
<dbReference type="Gene3D" id="2.130.10.10">
    <property type="entry name" value="YVTN repeat-like/Quinoprotein amine dehydrogenase"/>
    <property type="match status" value="2"/>
</dbReference>
<sequence>MNLTLLVRADVHIDISNIKSSDYNFRDDQLALSDGKVIIVYSGLCGEITLNATISPAREQSIIKIIYIEWINAFMVLLLVGTVVQRKFLFRGSQTLEDMSILCSEGTLFACVKNPTRHEMLSADTDGGIKIWSIRYRPPTAAATSNPRTDKRLLESLKCPQRIHIQDTKSTHWQLLAIDSENQRIFGATWQRIRIFDAITGHILGRLAKWSERITFNYMEYISGMGHLLIYSSESRELAVWNVADSKNTMKCEDTPLSSCKDLIGVQATKLVHNPSTNDVSYATKPGFACITTIDKFGRLSVFQCSDVYTQSVGLFQLSLSELPVPSTKVTQEAPPFEADVGFIFCNFHYSARNYMTILQSSTTHSALLSLEVFTPTSTSRILTSSSRLFSLRDFSFTKPTREGPFRRGYVLFGRSFVQVFEDASISVCELATDRNEGAEYKDSTNPIITFLDYSTLLGKCVVGWSDGALDLFSITGRRWILLKRPSGAIADCICTFQMPIDDEVLFAAGDAEGVLDSWLIQEHATTYIGSIRAHNTSILSILNPLLAAKPRPKNPPCFMLTVAIDGAVKLWDFIDDMWNMIGLFNSVSEHLTSTRMLEMQYVCLGSDEGNIELWKLPAKSNSTQFATSKKPIIHYPHAHSSGIIDIYVYQALATAPENDFTLLATMAKDGSIVIWYFALSLDGEMLIPFQALVASATLCGAYFSSTATIGALTLVACFPKSIDKLCTFPTSKKQIVQLVLEASTPNASTAIASPRKKPDLPPSQPNQESHSIVQVSVSATIIDLHMELNTLSEKSDVSGGFTRETLVDTATRNTEVHNTPLTFGSHQTASQILVGKLPLQPKARIIDVNLKKPRVYKNPPPPQKIYPKASIVSAYGIDTEPENGLTRHYPAYKLEIASRPRKPLLSLLERPETAPKEVHLVQMAVRPQTVATGPLFWLEAYADPNAYSGGRRNDIVDTTPISLQSNNQFIIEKLYIPWRYLSTAQQLLELQCSVLCPAVLDTAASYYIEIPASKYDATTEKSSWNRYALWYAQKSNVRDVFLKEELLYAMNHEEVIKQAQIDGLTMPKPNDVESQNEASPLFFRWCRYCVWYAHGIVISSVDELEKFMTPSNENSAPSLMLQRLSFRSEILRERLREVEQSKVEFESLQRREMN</sequence>
<dbReference type="OrthoDB" id="78755at2759"/>
<organism evidence="4 5">
    <name type="scientific">Thraustotheca clavata</name>
    <dbReference type="NCBI Taxonomy" id="74557"/>
    <lineage>
        <taxon>Eukaryota</taxon>
        <taxon>Sar</taxon>
        <taxon>Stramenopiles</taxon>
        <taxon>Oomycota</taxon>
        <taxon>Saprolegniomycetes</taxon>
        <taxon>Saprolegniales</taxon>
        <taxon>Achlyaceae</taxon>
        <taxon>Thraustotheca</taxon>
    </lineage>
</organism>
<evidence type="ECO:0000256" key="2">
    <source>
        <dbReference type="SAM" id="MobiDB-lite"/>
    </source>
</evidence>
<dbReference type="EMBL" id="JNBS01000789">
    <property type="protein sequence ID" value="OQS03734.1"/>
    <property type="molecule type" value="Genomic_DNA"/>
</dbReference>
<reference evidence="4 5" key="1">
    <citation type="journal article" date="2014" name="Genome Biol. Evol.">
        <title>The secreted proteins of Achlya hypogyna and Thraustotheca clavata identify the ancestral oomycete secretome and reveal gene acquisitions by horizontal gene transfer.</title>
        <authorList>
            <person name="Misner I."/>
            <person name="Blouin N."/>
            <person name="Leonard G."/>
            <person name="Richards T.A."/>
            <person name="Lane C.E."/>
        </authorList>
    </citation>
    <scope>NUCLEOTIDE SEQUENCE [LARGE SCALE GENOMIC DNA]</scope>
    <source>
        <strain evidence="4 5">ATCC 34112</strain>
    </source>
</reference>
<dbReference type="Proteomes" id="UP000243217">
    <property type="component" value="Unassembled WGS sequence"/>
</dbReference>
<keyword evidence="1" id="KW-0175">Coiled coil</keyword>
<feature type="region of interest" description="Disordered" evidence="2">
    <location>
        <begin position="750"/>
        <end position="770"/>
    </location>
</feature>
<gene>
    <name evidence="4" type="ORF">THRCLA_03965</name>
</gene>
<keyword evidence="5" id="KW-1185">Reference proteome</keyword>
<dbReference type="InterPro" id="IPR015943">
    <property type="entry name" value="WD40/YVTN_repeat-like_dom_sf"/>
</dbReference>
<protein>
    <submittedName>
        <fullName evidence="4">Uncharacterized protein</fullName>
    </submittedName>
</protein>
<evidence type="ECO:0000313" key="5">
    <source>
        <dbReference type="Proteomes" id="UP000243217"/>
    </source>
</evidence>
<feature type="non-terminal residue" evidence="4">
    <location>
        <position position="1155"/>
    </location>
</feature>
<feature type="transmembrane region" description="Helical" evidence="3">
    <location>
        <begin position="65"/>
        <end position="84"/>
    </location>
</feature>
<comment type="caution">
    <text evidence="4">The sequence shown here is derived from an EMBL/GenBank/DDBJ whole genome shotgun (WGS) entry which is preliminary data.</text>
</comment>
<keyword evidence="3" id="KW-1133">Transmembrane helix</keyword>
<keyword evidence="3" id="KW-0472">Membrane</keyword>
<proteinExistence type="predicted"/>
<keyword evidence="3" id="KW-0812">Transmembrane</keyword>
<dbReference type="InterPro" id="IPR036322">
    <property type="entry name" value="WD40_repeat_dom_sf"/>
</dbReference>
<dbReference type="SUPFAM" id="SSF50978">
    <property type="entry name" value="WD40 repeat-like"/>
    <property type="match status" value="2"/>
</dbReference>
<feature type="coiled-coil region" evidence="1">
    <location>
        <begin position="1122"/>
        <end position="1152"/>
    </location>
</feature>
<accession>A0A1W0A0F0</accession>